<name>A0A8E7B3T6_9EURY</name>
<dbReference type="Proteomes" id="UP000680656">
    <property type="component" value="Chromosome"/>
</dbReference>
<dbReference type="PANTHER" id="PTHR35902:SF3">
    <property type="entry name" value="NPCBM-ASSOCIATED, NEW3 DOMAIN OF ALPHA-GALACTOSIDASE"/>
    <property type="match status" value="1"/>
</dbReference>
<reference evidence="2 3" key="1">
    <citation type="submission" date="2021-05" db="EMBL/GenBank/DDBJ databases">
        <title>A novel Methanospirillum isolate from a pyrite-forming mixed culture.</title>
        <authorList>
            <person name="Bunk B."/>
            <person name="Sproer C."/>
            <person name="Spring S."/>
            <person name="Pester M."/>
        </authorList>
    </citation>
    <scope>NUCLEOTIDE SEQUENCE [LARGE SCALE GENOMIC DNA]</scope>
    <source>
        <strain evidence="2 3">J.3.6.1-F.2.7.3</strain>
    </source>
</reference>
<dbReference type="PANTHER" id="PTHR35902">
    <property type="entry name" value="S-LAYER DOMAIN-LIKE PROTEIN-RELATED"/>
    <property type="match status" value="1"/>
</dbReference>
<evidence type="ECO:0000313" key="3">
    <source>
        <dbReference type="Proteomes" id="UP000680656"/>
    </source>
</evidence>
<organism evidence="2 3">
    <name type="scientific">Methanospirillum purgamenti</name>
    <dbReference type="NCBI Taxonomy" id="2834276"/>
    <lineage>
        <taxon>Archaea</taxon>
        <taxon>Methanobacteriati</taxon>
        <taxon>Methanobacteriota</taxon>
        <taxon>Stenosarchaea group</taxon>
        <taxon>Methanomicrobia</taxon>
        <taxon>Methanomicrobiales</taxon>
        <taxon>Methanospirillaceae</taxon>
        <taxon>Methanospirillum</taxon>
    </lineage>
</organism>
<dbReference type="RefSeq" id="WP_214420652.1">
    <property type="nucleotide sequence ID" value="NZ_CP075546.1"/>
</dbReference>
<protein>
    <submittedName>
        <fullName evidence="2">S-layer protein</fullName>
    </submittedName>
</protein>
<dbReference type="GeneID" id="65096531"/>
<evidence type="ECO:0000313" key="2">
    <source>
        <dbReference type="EMBL" id="QVV89871.1"/>
    </source>
</evidence>
<accession>A0A8E7B3T6</accession>
<gene>
    <name evidence="2" type="ORF">KHC33_05065</name>
</gene>
<dbReference type="EMBL" id="CP075546">
    <property type="protein sequence ID" value="QVV89871.1"/>
    <property type="molecule type" value="Genomic_DNA"/>
</dbReference>
<proteinExistence type="predicted"/>
<keyword evidence="3" id="KW-1185">Reference proteome</keyword>
<dbReference type="AlphaFoldDB" id="A0A8E7B3T6"/>
<keyword evidence="1" id="KW-0472">Membrane</keyword>
<evidence type="ECO:0000256" key="1">
    <source>
        <dbReference type="SAM" id="Phobius"/>
    </source>
</evidence>
<dbReference type="KEGG" id="mrtj:KHC33_05065"/>
<sequence length="436" mass="46863">MIIAHTQKAFLIMGIALIAASFMATPALAGTKYLAGSPNLTISISGTNEFVPGETVGLDVRIQNDGLNQMKMVQSGIVEQDDLPSTAKMVTATLQSGDAPVLIKSDAQMIGDIKGSENAIASFQIRIKDDAKAGMYDLPITIRYTHLAHAEQQGTDSVTYRYQEQMKSLILPLSVKSAINTDIIKVTPEEIHAGGSGYVTLRLKNTGSDVGEKAVAEIIRSGNSPVVPVDGMVYLGTFAPGAEMDAKFKVSVSLDAEPQQYPLKVQVRYENADGEQMTTPEEEIGIPVLKKIAFEVTEHDTIVNPGQSHVIEVPFKNIGESVAYHAQARISAVDPFTSNDDLAYLGDIGPGETSIARFRVTVGSDATVKNYALDSEVRYRDALDTSRISDTIKVPVTVEKPSGPGMLSNLILLVVAFAAIIGGIHLFRTKKQGQRI</sequence>
<keyword evidence="1" id="KW-1133">Transmembrane helix</keyword>
<keyword evidence="1" id="KW-0812">Transmembrane</keyword>
<feature type="transmembrane region" description="Helical" evidence="1">
    <location>
        <begin position="406"/>
        <end position="427"/>
    </location>
</feature>